<sequence>MQQTDHLDTNWGNIGSDVNAVDAGVNELEQVYSEFKQVVQEIIFSLESQLSEIRRLLKLTAEDVDTEIADRIDDIPGYLRDKYLKLKQDFNTLSNSVSESINILFANISSWENSAEPFQRQAALLLSEYQSLTTLRANLDTEKDALETGYTDLALMRREIMFYHQRAGANLEEIERQANLLN</sequence>
<comment type="caution">
    <text evidence="1">The sequence shown here is derived from an EMBL/GenBank/DDBJ whole genome shotgun (WGS) entry which is preliminary data.</text>
</comment>
<dbReference type="RefSeq" id="WP_150869574.1">
    <property type="nucleotide sequence ID" value="NZ_VWSE01000004.1"/>
</dbReference>
<evidence type="ECO:0000313" key="2">
    <source>
        <dbReference type="Proteomes" id="UP000326789"/>
    </source>
</evidence>
<protein>
    <submittedName>
        <fullName evidence="1">Uncharacterized protein</fullName>
    </submittedName>
</protein>
<evidence type="ECO:0000313" key="1">
    <source>
        <dbReference type="EMBL" id="KAB0289273.1"/>
    </source>
</evidence>
<organism evidence="1 2">
    <name type="scientific">Vibrio fortis</name>
    <dbReference type="NCBI Taxonomy" id="212667"/>
    <lineage>
        <taxon>Bacteria</taxon>
        <taxon>Pseudomonadati</taxon>
        <taxon>Pseudomonadota</taxon>
        <taxon>Gammaproteobacteria</taxon>
        <taxon>Vibrionales</taxon>
        <taxon>Vibrionaceae</taxon>
        <taxon>Vibrio</taxon>
    </lineage>
</organism>
<accession>A0A5N3R4H0</accession>
<gene>
    <name evidence="1" type="ORF">F2P58_09335</name>
</gene>
<dbReference type="Proteomes" id="UP000326789">
    <property type="component" value="Unassembled WGS sequence"/>
</dbReference>
<dbReference type="EMBL" id="VWSE01000004">
    <property type="protein sequence ID" value="KAB0289273.1"/>
    <property type="molecule type" value="Genomic_DNA"/>
</dbReference>
<reference evidence="1 2" key="1">
    <citation type="submission" date="2019-09" db="EMBL/GenBank/DDBJ databases">
        <title>Whole genome sequence of Vibrio fortis.</title>
        <authorList>
            <person name="Das S.K."/>
        </authorList>
    </citation>
    <scope>NUCLEOTIDE SEQUENCE [LARGE SCALE GENOMIC DNA]</scope>
    <source>
        <strain evidence="1 2">AN60</strain>
    </source>
</reference>
<dbReference type="AlphaFoldDB" id="A0A5N3R4H0"/>
<name>A0A5N3R4H0_9VIBR</name>
<proteinExistence type="predicted"/>